<sequence length="127" mass="14123">METWRRSAGQLMSRWGASTEAVELVRLGVTELLTNVSRHVTDPRCRLRIRRAGGEVLVEVCDRSSQPPVIGETPDWSAECGRGLWLLREMADDLGYMPMPYASPVGPLMGKSVWFRCRSAFPGTGAE</sequence>
<dbReference type="Pfam" id="PF13581">
    <property type="entry name" value="HATPase_c_2"/>
    <property type="match status" value="1"/>
</dbReference>
<keyword evidence="3" id="KW-0547">Nucleotide-binding</keyword>
<dbReference type="AlphaFoldDB" id="A0A5C4VD14"/>
<dbReference type="GO" id="GO:0005524">
    <property type="term" value="F:ATP binding"/>
    <property type="evidence" value="ECO:0007669"/>
    <property type="project" value="UniProtKB-KW"/>
</dbReference>
<dbReference type="SUPFAM" id="SSF55874">
    <property type="entry name" value="ATPase domain of HSP90 chaperone/DNA topoisomerase II/histidine kinase"/>
    <property type="match status" value="1"/>
</dbReference>
<evidence type="ECO:0000313" key="3">
    <source>
        <dbReference type="EMBL" id="TNM33346.1"/>
    </source>
</evidence>
<evidence type="ECO:0000259" key="2">
    <source>
        <dbReference type="Pfam" id="PF13581"/>
    </source>
</evidence>
<dbReference type="Proteomes" id="UP000311713">
    <property type="component" value="Unassembled WGS sequence"/>
</dbReference>
<dbReference type="EMBL" id="VDGT01000002">
    <property type="protein sequence ID" value="TNM33346.1"/>
    <property type="molecule type" value="Genomic_DNA"/>
</dbReference>
<protein>
    <submittedName>
        <fullName evidence="3">ATP-binding protein</fullName>
    </submittedName>
</protein>
<evidence type="ECO:0000313" key="4">
    <source>
        <dbReference type="Proteomes" id="UP000311713"/>
    </source>
</evidence>
<accession>A0A5C4VD14</accession>
<dbReference type="Gene3D" id="3.30.565.10">
    <property type="entry name" value="Histidine kinase-like ATPase, C-terminal domain"/>
    <property type="match status" value="1"/>
</dbReference>
<comment type="caution">
    <text evidence="3">The sequence shown here is derived from an EMBL/GenBank/DDBJ whole genome shotgun (WGS) entry which is preliminary data.</text>
</comment>
<dbReference type="InterPro" id="IPR003594">
    <property type="entry name" value="HATPase_dom"/>
</dbReference>
<dbReference type="PANTHER" id="PTHR35526">
    <property type="entry name" value="ANTI-SIGMA-F FACTOR RSBW-RELATED"/>
    <property type="match status" value="1"/>
</dbReference>
<dbReference type="InterPro" id="IPR050267">
    <property type="entry name" value="Anti-sigma-factor_SerPK"/>
</dbReference>
<proteinExistence type="predicted"/>
<dbReference type="GO" id="GO:0004674">
    <property type="term" value="F:protein serine/threonine kinase activity"/>
    <property type="evidence" value="ECO:0007669"/>
    <property type="project" value="UniProtKB-KW"/>
</dbReference>
<keyword evidence="1" id="KW-0418">Kinase</keyword>
<dbReference type="PANTHER" id="PTHR35526:SF3">
    <property type="entry name" value="ANTI-SIGMA-F FACTOR RSBW"/>
    <property type="match status" value="1"/>
</dbReference>
<dbReference type="OrthoDB" id="4301723at2"/>
<keyword evidence="1" id="KW-0723">Serine/threonine-protein kinase</keyword>
<evidence type="ECO:0000256" key="1">
    <source>
        <dbReference type="ARBA" id="ARBA00022527"/>
    </source>
</evidence>
<keyword evidence="4" id="KW-1185">Reference proteome</keyword>
<gene>
    <name evidence="3" type="ORF">FH715_02975</name>
</gene>
<organism evidence="3 4">
    <name type="scientific">Streptomyces sedi</name>
    <dbReference type="NCBI Taxonomy" id="555059"/>
    <lineage>
        <taxon>Bacteria</taxon>
        <taxon>Bacillati</taxon>
        <taxon>Actinomycetota</taxon>
        <taxon>Actinomycetes</taxon>
        <taxon>Kitasatosporales</taxon>
        <taxon>Streptomycetaceae</taxon>
        <taxon>Streptomyces</taxon>
    </lineage>
</organism>
<keyword evidence="3" id="KW-0067">ATP-binding</keyword>
<keyword evidence="1" id="KW-0808">Transferase</keyword>
<name>A0A5C4VD14_9ACTN</name>
<dbReference type="InterPro" id="IPR036890">
    <property type="entry name" value="HATPase_C_sf"/>
</dbReference>
<dbReference type="CDD" id="cd16936">
    <property type="entry name" value="HATPase_RsbW-like"/>
    <property type="match status" value="1"/>
</dbReference>
<feature type="domain" description="Histidine kinase/HSP90-like ATPase" evidence="2">
    <location>
        <begin position="2"/>
        <end position="96"/>
    </location>
</feature>
<reference evidence="3 4" key="1">
    <citation type="submission" date="2019-06" db="EMBL/GenBank/DDBJ databases">
        <title>Draft genome of Streptomyces sedi sp. JCM16909.</title>
        <authorList>
            <person name="Klykleung N."/>
            <person name="Tanasupawat S."/>
            <person name="Kudo T."/>
            <person name="Yuki M."/>
            <person name="Ohkuma M."/>
        </authorList>
    </citation>
    <scope>NUCLEOTIDE SEQUENCE [LARGE SCALE GENOMIC DNA]</scope>
    <source>
        <strain evidence="3 4">JCM 16909</strain>
    </source>
</reference>